<evidence type="ECO:0000313" key="4">
    <source>
        <dbReference type="Proteomes" id="UP000230842"/>
    </source>
</evidence>
<dbReference type="RefSeq" id="WP_039347163.1">
    <property type="nucleotide sequence ID" value="NZ_PGEZ01000001.1"/>
</dbReference>
<dbReference type="EMBL" id="PGEZ01000001">
    <property type="protein sequence ID" value="PJJ58306.1"/>
    <property type="molecule type" value="Genomic_DNA"/>
</dbReference>
<organism evidence="3 4">
    <name type="scientific">Mumia flava</name>
    <dbReference type="NCBI Taxonomy" id="1348852"/>
    <lineage>
        <taxon>Bacteria</taxon>
        <taxon>Bacillati</taxon>
        <taxon>Actinomycetota</taxon>
        <taxon>Actinomycetes</taxon>
        <taxon>Propionibacteriales</taxon>
        <taxon>Nocardioidaceae</taxon>
        <taxon>Mumia</taxon>
    </lineage>
</organism>
<dbReference type="OrthoDB" id="3742305at2"/>
<feature type="compositionally biased region" description="Basic and acidic residues" evidence="1">
    <location>
        <begin position="276"/>
        <end position="289"/>
    </location>
</feature>
<feature type="region of interest" description="Disordered" evidence="1">
    <location>
        <begin position="249"/>
        <end position="294"/>
    </location>
</feature>
<evidence type="ECO:0000313" key="3">
    <source>
        <dbReference type="EMBL" id="PJJ58306.1"/>
    </source>
</evidence>
<reference evidence="3 4" key="1">
    <citation type="submission" date="2017-11" db="EMBL/GenBank/DDBJ databases">
        <title>Genomic Encyclopedia of Archaeal and Bacterial Type Strains, Phase II (KMG-II): From Individual Species to Whole Genera.</title>
        <authorList>
            <person name="Goeker M."/>
        </authorList>
    </citation>
    <scope>NUCLEOTIDE SEQUENCE [LARGE SCALE GENOMIC DNA]</scope>
    <source>
        <strain evidence="3 4">DSM 27763</strain>
    </source>
</reference>
<protein>
    <submittedName>
        <fullName evidence="3">Uncharacterized protein</fullName>
    </submittedName>
</protein>
<evidence type="ECO:0000256" key="2">
    <source>
        <dbReference type="SAM" id="SignalP"/>
    </source>
</evidence>
<sequence>MNRSVTAAAAAAALALGLTACNGTQASPQDPTTTTSRSGSWVDVGQHETFSGSPVALGLVVPDGATEVGALVRRRSPQMLTAYADVVAEAERRARIEDEIEQAQDPEPPTETATEPVNPLPTEDSFAILEEPPEPDTTTALLRVDGDPGEVFSEVLATIADELDGLELDPDRWSQFCTAADGVYTGCRINVTGRNSDDLGVRYTVTLDPGAAGSEFAPAGSQGRPVMTLTARATDPPDVQAAWDALEADTEVPGESEPPQLTPTTPAPTETAPLPERPEVEGTWEDRPVSKPVPADATIVTDGWQLREDTALLLSGDAPAFASLLVERGADADAIARGYVLAYSDAGEPKRDVIEDRTEISTTYRAVTKKGSPQVSATFTQSGRGNYVALFYTPAG</sequence>
<keyword evidence="4" id="KW-1185">Reference proteome</keyword>
<proteinExistence type="predicted"/>
<name>A0A0B2BN73_9ACTN</name>
<feature type="chain" id="PRO_5015034400" evidence="2">
    <location>
        <begin position="27"/>
        <end position="396"/>
    </location>
</feature>
<keyword evidence="2" id="KW-0732">Signal</keyword>
<dbReference type="PROSITE" id="PS51257">
    <property type="entry name" value="PROKAR_LIPOPROTEIN"/>
    <property type="match status" value="1"/>
</dbReference>
<feature type="compositionally biased region" description="Low complexity" evidence="1">
    <location>
        <begin position="257"/>
        <end position="274"/>
    </location>
</feature>
<accession>A0A0B2BN73</accession>
<comment type="caution">
    <text evidence="3">The sequence shown here is derived from an EMBL/GenBank/DDBJ whole genome shotgun (WGS) entry which is preliminary data.</text>
</comment>
<dbReference type="AlphaFoldDB" id="A0A0B2BN73"/>
<gene>
    <name evidence="3" type="ORF">CLV56_2557</name>
</gene>
<evidence type="ECO:0000256" key="1">
    <source>
        <dbReference type="SAM" id="MobiDB-lite"/>
    </source>
</evidence>
<dbReference type="Proteomes" id="UP000230842">
    <property type="component" value="Unassembled WGS sequence"/>
</dbReference>
<feature type="signal peptide" evidence="2">
    <location>
        <begin position="1"/>
        <end position="26"/>
    </location>
</feature>
<feature type="region of interest" description="Disordered" evidence="1">
    <location>
        <begin position="100"/>
        <end position="119"/>
    </location>
</feature>